<protein>
    <recommendedName>
        <fullName evidence="6">Integral membrane bound transporter domain-containing protein</fullName>
    </recommendedName>
</protein>
<dbReference type="EMBL" id="LZKQ01000280">
    <property type="protein sequence ID" value="OBI76377.1"/>
    <property type="molecule type" value="Genomic_DNA"/>
</dbReference>
<feature type="domain" description="Integral membrane bound transporter" evidence="6">
    <location>
        <begin position="36"/>
        <end position="161"/>
    </location>
</feature>
<keyword evidence="3 5" id="KW-1133">Transmembrane helix</keyword>
<reference evidence="7 8" key="1">
    <citation type="submission" date="2016-06" db="EMBL/GenBank/DDBJ databases">
        <authorList>
            <person name="Kjaerup R.B."/>
            <person name="Dalgaard T.S."/>
            <person name="Juul-Madsen H.R."/>
        </authorList>
    </citation>
    <scope>NUCLEOTIDE SEQUENCE [LARGE SCALE GENOMIC DNA]</scope>
    <source>
        <strain evidence="7 8">1081914.2</strain>
    </source>
</reference>
<dbReference type="GO" id="GO:0016020">
    <property type="term" value="C:membrane"/>
    <property type="evidence" value="ECO:0007669"/>
    <property type="project" value="UniProtKB-SubCell"/>
</dbReference>
<dbReference type="Pfam" id="PF13515">
    <property type="entry name" value="FUSC_2"/>
    <property type="match status" value="1"/>
</dbReference>
<dbReference type="AlphaFoldDB" id="A0A1A3BQU6"/>
<dbReference type="Proteomes" id="UP000093795">
    <property type="component" value="Unassembled WGS sequence"/>
</dbReference>
<dbReference type="eggNOG" id="COG4129">
    <property type="taxonomic scope" value="Bacteria"/>
</dbReference>
<dbReference type="OrthoDB" id="5198202at2"/>
<feature type="transmembrane region" description="Helical" evidence="5">
    <location>
        <begin position="79"/>
        <end position="106"/>
    </location>
</feature>
<accession>A0A1A3BQU6</accession>
<dbReference type="STRING" id="1790.A5645_23630"/>
<evidence type="ECO:0000256" key="3">
    <source>
        <dbReference type="ARBA" id="ARBA00022989"/>
    </source>
</evidence>
<name>A0A1A3BQU6_MYCAS</name>
<sequence>MGVSLLTRTAGTGTAALRRLRSVLFPITQTATASGLAWYLAHDVVGHRQPFFAPIAAAVCLSASDVLRTQRAVQMIIGVTFGIALGAAVQTLLGTGAIAIGVAVLISLCGAVLIGHGYIAQGLMFFNQITVSATLVIAVSRSGDVIDRLLDTLIGGGLAITFAALLFPGNPLKVLHNARVGLLAAVHNVLVHSADAVGGRVPEPGWPLPDVERVNQQLGLLMQARVSARQTLAAPRRWSVRERARIAEQQTAHVAVLAGSALHLARVATAAIGGPLPDALPEAVGELAAGVALAETDLAGAAEHVAAARRAASSLASAARGGRDWALAEGVQTCVDDLQRVIDLGQ</sequence>
<comment type="caution">
    <text evidence="7">The sequence shown here is derived from an EMBL/GenBank/DDBJ whole genome shotgun (WGS) entry which is preliminary data.</text>
</comment>
<comment type="subcellular location">
    <subcellularLocation>
        <location evidence="1">Membrane</location>
        <topology evidence="1">Multi-pass membrane protein</topology>
    </subcellularLocation>
</comment>
<dbReference type="RefSeq" id="WP_065123025.1">
    <property type="nucleotide sequence ID" value="NZ_LZKQ01000280.1"/>
</dbReference>
<keyword evidence="2 5" id="KW-0812">Transmembrane</keyword>
<evidence type="ECO:0000256" key="1">
    <source>
        <dbReference type="ARBA" id="ARBA00004141"/>
    </source>
</evidence>
<organism evidence="7 8">
    <name type="scientific">Mycobacterium asiaticum</name>
    <dbReference type="NCBI Taxonomy" id="1790"/>
    <lineage>
        <taxon>Bacteria</taxon>
        <taxon>Bacillati</taxon>
        <taxon>Actinomycetota</taxon>
        <taxon>Actinomycetes</taxon>
        <taxon>Mycobacteriales</taxon>
        <taxon>Mycobacteriaceae</taxon>
        <taxon>Mycobacterium</taxon>
    </lineage>
</organism>
<evidence type="ECO:0000256" key="5">
    <source>
        <dbReference type="SAM" id="Phobius"/>
    </source>
</evidence>
<evidence type="ECO:0000259" key="6">
    <source>
        <dbReference type="Pfam" id="PF13515"/>
    </source>
</evidence>
<gene>
    <name evidence="7" type="ORF">A9X01_03765</name>
</gene>
<dbReference type="InterPro" id="IPR049453">
    <property type="entry name" value="Memb_transporter_dom"/>
</dbReference>
<evidence type="ECO:0000313" key="7">
    <source>
        <dbReference type="EMBL" id="OBI76377.1"/>
    </source>
</evidence>
<proteinExistence type="predicted"/>
<evidence type="ECO:0000313" key="8">
    <source>
        <dbReference type="Proteomes" id="UP000093795"/>
    </source>
</evidence>
<evidence type="ECO:0000256" key="4">
    <source>
        <dbReference type="ARBA" id="ARBA00023136"/>
    </source>
</evidence>
<feature type="transmembrane region" description="Helical" evidence="5">
    <location>
        <begin position="20"/>
        <end position="39"/>
    </location>
</feature>
<evidence type="ECO:0000256" key="2">
    <source>
        <dbReference type="ARBA" id="ARBA00022692"/>
    </source>
</evidence>
<keyword evidence="4 5" id="KW-0472">Membrane</keyword>